<name>A0A1M6QTU5_9FIRM</name>
<dbReference type="Proteomes" id="UP000184386">
    <property type="component" value="Unassembled WGS sequence"/>
</dbReference>
<evidence type="ECO:0008006" key="4">
    <source>
        <dbReference type="Google" id="ProtNLM"/>
    </source>
</evidence>
<sequence>MKTYELDQIKRDESPQINLLEDQLQLSTDNIWKIFNDKIITEKKKSVRKRGFSFAVAVCAMLIIAFNWQGIYTIAAGFFTKDTAKIQDFKLPDVKMELITVNKPEKLDHYGVYSGTKYYTSLKDCTDELGIHVLTSDLEYNEKYEEKISLLYPLDGDEKFGMNLVSIYDNMYIIGDLKDFERQGTGAFYKGPQSEDDKYNSPVSLRLEFYITGTKKKINEANADYSGLAYAYHEKFKGSNGIEAQIIGKNSARLNNYTAIFYKDNIKYILEGTIELSELKKIIESFR</sequence>
<accession>A0A1M6QTU5</accession>
<dbReference type="AlphaFoldDB" id="A0A1M6QTU5"/>
<keyword evidence="1" id="KW-0812">Transmembrane</keyword>
<protein>
    <recommendedName>
        <fullName evidence="4">DUF4367 domain-containing protein</fullName>
    </recommendedName>
</protein>
<dbReference type="STRING" id="1121322.SAMN02745136_02028"/>
<evidence type="ECO:0000256" key="1">
    <source>
        <dbReference type="SAM" id="Phobius"/>
    </source>
</evidence>
<feature type="transmembrane region" description="Helical" evidence="1">
    <location>
        <begin position="52"/>
        <end position="79"/>
    </location>
</feature>
<keyword evidence="1" id="KW-0472">Membrane</keyword>
<organism evidence="2 3">
    <name type="scientific">Anaerocolumna jejuensis DSM 15929</name>
    <dbReference type="NCBI Taxonomy" id="1121322"/>
    <lineage>
        <taxon>Bacteria</taxon>
        <taxon>Bacillati</taxon>
        <taxon>Bacillota</taxon>
        <taxon>Clostridia</taxon>
        <taxon>Lachnospirales</taxon>
        <taxon>Lachnospiraceae</taxon>
        <taxon>Anaerocolumna</taxon>
    </lineage>
</organism>
<dbReference type="EMBL" id="FRAC01000010">
    <property type="protein sequence ID" value="SHK23585.1"/>
    <property type="molecule type" value="Genomic_DNA"/>
</dbReference>
<keyword evidence="1" id="KW-1133">Transmembrane helix</keyword>
<gene>
    <name evidence="2" type="ORF">SAMN02745136_02028</name>
</gene>
<proteinExistence type="predicted"/>
<evidence type="ECO:0000313" key="3">
    <source>
        <dbReference type="Proteomes" id="UP000184386"/>
    </source>
</evidence>
<dbReference type="RefSeq" id="WP_073275429.1">
    <property type="nucleotide sequence ID" value="NZ_FRAC01000010.1"/>
</dbReference>
<keyword evidence="3" id="KW-1185">Reference proteome</keyword>
<evidence type="ECO:0000313" key="2">
    <source>
        <dbReference type="EMBL" id="SHK23585.1"/>
    </source>
</evidence>
<reference evidence="2 3" key="1">
    <citation type="submission" date="2016-11" db="EMBL/GenBank/DDBJ databases">
        <authorList>
            <person name="Jaros S."/>
            <person name="Januszkiewicz K."/>
            <person name="Wedrychowicz H."/>
        </authorList>
    </citation>
    <scope>NUCLEOTIDE SEQUENCE [LARGE SCALE GENOMIC DNA]</scope>
    <source>
        <strain evidence="2 3">DSM 15929</strain>
    </source>
</reference>